<reference evidence="2 3" key="1">
    <citation type="submission" date="2024-01" db="EMBL/GenBank/DDBJ databases">
        <title>The genomes of 5 underutilized Papilionoideae crops provide insights into root nodulation and disease resistanc.</title>
        <authorList>
            <person name="Yuan L."/>
        </authorList>
    </citation>
    <scope>NUCLEOTIDE SEQUENCE [LARGE SCALE GENOMIC DNA]</scope>
    <source>
        <strain evidence="2">ZHUSHIDOU_FW_LH</strain>
        <tissue evidence="2">Leaf</tissue>
    </source>
</reference>
<comment type="caution">
    <text evidence="2">The sequence shown here is derived from an EMBL/GenBank/DDBJ whole genome shotgun (WGS) entry which is preliminary data.</text>
</comment>
<proteinExistence type="predicted"/>
<organism evidence="2 3">
    <name type="scientific">Crotalaria pallida</name>
    <name type="common">Smooth rattlebox</name>
    <name type="synonym">Crotalaria striata</name>
    <dbReference type="NCBI Taxonomy" id="3830"/>
    <lineage>
        <taxon>Eukaryota</taxon>
        <taxon>Viridiplantae</taxon>
        <taxon>Streptophyta</taxon>
        <taxon>Embryophyta</taxon>
        <taxon>Tracheophyta</taxon>
        <taxon>Spermatophyta</taxon>
        <taxon>Magnoliopsida</taxon>
        <taxon>eudicotyledons</taxon>
        <taxon>Gunneridae</taxon>
        <taxon>Pentapetalae</taxon>
        <taxon>rosids</taxon>
        <taxon>fabids</taxon>
        <taxon>Fabales</taxon>
        <taxon>Fabaceae</taxon>
        <taxon>Papilionoideae</taxon>
        <taxon>50 kb inversion clade</taxon>
        <taxon>genistoids sensu lato</taxon>
        <taxon>core genistoids</taxon>
        <taxon>Crotalarieae</taxon>
        <taxon>Crotalaria</taxon>
    </lineage>
</organism>
<keyword evidence="3" id="KW-1185">Reference proteome</keyword>
<evidence type="ECO:0008006" key="4">
    <source>
        <dbReference type="Google" id="ProtNLM"/>
    </source>
</evidence>
<dbReference type="EMBL" id="JAYWIO010000004">
    <property type="protein sequence ID" value="KAK7266246.1"/>
    <property type="molecule type" value="Genomic_DNA"/>
</dbReference>
<feature type="chain" id="PRO_5042993791" description="Secreted protein" evidence="1">
    <location>
        <begin position="21"/>
        <end position="94"/>
    </location>
</feature>
<name>A0AAN9IAW7_CROPI</name>
<sequence>MVNHVFGSILIALVKVKVSCVVMRSRFIARFGLGLIPMAALEEDVFMHPRLGWRLIVSSQPIHEIASTSCLIGAKAIIEVASFVSTFIYLQLDA</sequence>
<gene>
    <name evidence="2" type="ORF">RIF29_18888</name>
</gene>
<protein>
    <recommendedName>
        <fullName evidence="4">Secreted protein</fullName>
    </recommendedName>
</protein>
<dbReference type="Proteomes" id="UP001372338">
    <property type="component" value="Unassembled WGS sequence"/>
</dbReference>
<evidence type="ECO:0000313" key="2">
    <source>
        <dbReference type="EMBL" id="KAK7266246.1"/>
    </source>
</evidence>
<evidence type="ECO:0000313" key="3">
    <source>
        <dbReference type="Proteomes" id="UP001372338"/>
    </source>
</evidence>
<feature type="signal peptide" evidence="1">
    <location>
        <begin position="1"/>
        <end position="20"/>
    </location>
</feature>
<evidence type="ECO:0000256" key="1">
    <source>
        <dbReference type="SAM" id="SignalP"/>
    </source>
</evidence>
<keyword evidence="1" id="KW-0732">Signal</keyword>
<dbReference type="AlphaFoldDB" id="A0AAN9IAW7"/>
<accession>A0AAN9IAW7</accession>